<dbReference type="EMBL" id="NKQK01000025">
    <property type="protein sequence ID" value="PSR91447.1"/>
    <property type="molecule type" value="Genomic_DNA"/>
</dbReference>
<evidence type="ECO:0000313" key="2">
    <source>
        <dbReference type="Proteomes" id="UP000241394"/>
    </source>
</evidence>
<dbReference type="InParanoid" id="A0A2R6PHU2"/>
<accession>A0A2R6PHU2</accession>
<dbReference type="Gramene" id="PSR91447">
    <property type="protein sequence ID" value="PSR91447"/>
    <property type="gene ID" value="CEY00_Acc28791"/>
</dbReference>
<evidence type="ECO:0000313" key="1">
    <source>
        <dbReference type="EMBL" id="PSR91447.1"/>
    </source>
</evidence>
<dbReference type="OrthoDB" id="1091291at2759"/>
<proteinExistence type="predicted"/>
<gene>
    <name evidence="1" type="ORF">CEY00_Acc28791</name>
</gene>
<dbReference type="AlphaFoldDB" id="A0A2R6PHU2"/>
<keyword evidence="2" id="KW-1185">Reference proteome</keyword>
<name>A0A2R6PHU2_ACTCC</name>
<comment type="caution">
    <text evidence="1">The sequence shown here is derived from an EMBL/GenBank/DDBJ whole genome shotgun (WGS) entry which is preliminary data.</text>
</comment>
<protein>
    <submittedName>
        <fullName evidence="1">Transcriptional activator like</fullName>
    </submittedName>
</protein>
<reference evidence="2" key="2">
    <citation type="journal article" date="2018" name="BMC Genomics">
        <title>A manually annotated Actinidia chinensis var. chinensis (kiwifruit) genome highlights the challenges associated with draft genomes and gene prediction in plants.</title>
        <authorList>
            <person name="Pilkington S.M."/>
            <person name="Crowhurst R."/>
            <person name="Hilario E."/>
            <person name="Nardozza S."/>
            <person name="Fraser L."/>
            <person name="Peng Y."/>
            <person name="Gunaseelan K."/>
            <person name="Simpson R."/>
            <person name="Tahir J."/>
            <person name="Deroles S.C."/>
            <person name="Templeton K."/>
            <person name="Luo Z."/>
            <person name="Davy M."/>
            <person name="Cheng C."/>
            <person name="McNeilage M."/>
            <person name="Scaglione D."/>
            <person name="Liu Y."/>
            <person name="Zhang Q."/>
            <person name="Datson P."/>
            <person name="De Silva N."/>
            <person name="Gardiner S.E."/>
            <person name="Bassett H."/>
            <person name="Chagne D."/>
            <person name="McCallum J."/>
            <person name="Dzierzon H."/>
            <person name="Deng C."/>
            <person name="Wang Y.Y."/>
            <person name="Barron L."/>
            <person name="Manako K."/>
            <person name="Bowen J."/>
            <person name="Foster T.M."/>
            <person name="Erridge Z.A."/>
            <person name="Tiffin H."/>
            <person name="Waite C.N."/>
            <person name="Davies K.M."/>
            <person name="Grierson E.P."/>
            <person name="Laing W.A."/>
            <person name="Kirk R."/>
            <person name="Chen X."/>
            <person name="Wood M."/>
            <person name="Montefiori M."/>
            <person name="Brummell D.A."/>
            <person name="Schwinn K.E."/>
            <person name="Catanach A."/>
            <person name="Fullerton C."/>
            <person name="Li D."/>
            <person name="Meiyalaghan S."/>
            <person name="Nieuwenhuizen N."/>
            <person name="Read N."/>
            <person name="Prakash R."/>
            <person name="Hunter D."/>
            <person name="Zhang H."/>
            <person name="McKenzie M."/>
            <person name="Knabel M."/>
            <person name="Harris A."/>
            <person name="Allan A.C."/>
            <person name="Gleave A."/>
            <person name="Chen A."/>
            <person name="Janssen B.J."/>
            <person name="Plunkett B."/>
            <person name="Ampomah-Dwamena C."/>
            <person name="Voogd C."/>
            <person name="Leif D."/>
            <person name="Lafferty D."/>
            <person name="Souleyre E.J.F."/>
            <person name="Varkonyi-Gasic E."/>
            <person name="Gambi F."/>
            <person name="Hanley J."/>
            <person name="Yao J.L."/>
            <person name="Cheung J."/>
            <person name="David K.M."/>
            <person name="Warren B."/>
            <person name="Marsh K."/>
            <person name="Snowden K.C."/>
            <person name="Lin-Wang K."/>
            <person name="Brian L."/>
            <person name="Martinez-Sanchez M."/>
            <person name="Wang M."/>
            <person name="Ileperuma N."/>
            <person name="Macnee N."/>
            <person name="Campin R."/>
            <person name="McAtee P."/>
            <person name="Drummond R.S.M."/>
            <person name="Espley R.V."/>
            <person name="Ireland H.S."/>
            <person name="Wu R."/>
            <person name="Atkinson R.G."/>
            <person name="Karunairetnam S."/>
            <person name="Bulley S."/>
            <person name="Chunkath S."/>
            <person name="Hanley Z."/>
            <person name="Storey R."/>
            <person name="Thrimawithana A.H."/>
            <person name="Thomson S."/>
            <person name="David C."/>
            <person name="Testolin R."/>
            <person name="Huang H."/>
            <person name="Hellens R.P."/>
            <person name="Schaffer R.J."/>
        </authorList>
    </citation>
    <scope>NUCLEOTIDE SEQUENCE [LARGE SCALE GENOMIC DNA]</scope>
    <source>
        <strain evidence="2">cv. Red5</strain>
    </source>
</reference>
<organism evidence="1 2">
    <name type="scientific">Actinidia chinensis var. chinensis</name>
    <name type="common">Chinese soft-hair kiwi</name>
    <dbReference type="NCBI Taxonomy" id="1590841"/>
    <lineage>
        <taxon>Eukaryota</taxon>
        <taxon>Viridiplantae</taxon>
        <taxon>Streptophyta</taxon>
        <taxon>Embryophyta</taxon>
        <taxon>Tracheophyta</taxon>
        <taxon>Spermatophyta</taxon>
        <taxon>Magnoliopsida</taxon>
        <taxon>eudicotyledons</taxon>
        <taxon>Gunneridae</taxon>
        <taxon>Pentapetalae</taxon>
        <taxon>asterids</taxon>
        <taxon>Ericales</taxon>
        <taxon>Actinidiaceae</taxon>
        <taxon>Actinidia</taxon>
    </lineage>
</organism>
<sequence>MAGNFPSNVHIEICSKVDNQGRAEVQSKAKKVAFACTVYYIWEARNEKIFEGVTKQPKVIVRRIQLQVYRVIFNLYPDLIRL</sequence>
<dbReference type="Proteomes" id="UP000241394">
    <property type="component" value="Chromosome LG25"/>
</dbReference>
<reference evidence="1 2" key="1">
    <citation type="submission" date="2017-07" db="EMBL/GenBank/DDBJ databases">
        <title>An improved, manually edited Actinidia chinensis var. chinensis (kiwifruit) genome highlights the challenges associated with draft genomes and gene prediction in plants.</title>
        <authorList>
            <person name="Pilkington S."/>
            <person name="Crowhurst R."/>
            <person name="Hilario E."/>
            <person name="Nardozza S."/>
            <person name="Fraser L."/>
            <person name="Peng Y."/>
            <person name="Gunaseelan K."/>
            <person name="Simpson R."/>
            <person name="Tahir J."/>
            <person name="Deroles S."/>
            <person name="Templeton K."/>
            <person name="Luo Z."/>
            <person name="Davy M."/>
            <person name="Cheng C."/>
            <person name="Mcneilage M."/>
            <person name="Scaglione D."/>
            <person name="Liu Y."/>
            <person name="Zhang Q."/>
            <person name="Datson P."/>
            <person name="De Silva N."/>
            <person name="Gardiner S."/>
            <person name="Bassett H."/>
            <person name="Chagne D."/>
            <person name="Mccallum J."/>
            <person name="Dzierzon H."/>
            <person name="Deng C."/>
            <person name="Wang Y.-Y."/>
            <person name="Barron N."/>
            <person name="Manako K."/>
            <person name="Bowen J."/>
            <person name="Foster T."/>
            <person name="Erridge Z."/>
            <person name="Tiffin H."/>
            <person name="Waite C."/>
            <person name="Davies K."/>
            <person name="Grierson E."/>
            <person name="Laing W."/>
            <person name="Kirk R."/>
            <person name="Chen X."/>
            <person name="Wood M."/>
            <person name="Montefiori M."/>
            <person name="Brummell D."/>
            <person name="Schwinn K."/>
            <person name="Catanach A."/>
            <person name="Fullerton C."/>
            <person name="Li D."/>
            <person name="Meiyalaghan S."/>
            <person name="Nieuwenhuizen N."/>
            <person name="Read N."/>
            <person name="Prakash R."/>
            <person name="Hunter D."/>
            <person name="Zhang H."/>
            <person name="Mckenzie M."/>
            <person name="Knabel M."/>
            <person name="Harris A."/>
            <person name="Allan A."/>
            <person name="Chen A."/>
            <person name="Janssen B."/>
            <person name="Plunkett B."/>
            <person name="Dwamena C."/>
            <person name="Voogd C."/>
            <person name="Leif D."/>
            <person name="Lafferty D."/>
            <person name="Souleyre E."/>
            <person name="Varkonyi-Gasic E."/>
            <person name="Gambi F."/>
            <person name="Hanley J."/>
            <person name="Yao J.-L."/>
            <person name="Cheung J."/>
            <person name="David K."/>
            <person name="Warren B."/>
            <person name="Marsh K."/>
            <person name="Snowden K."/>
            <person name="Lin-Wang K."/>
            <person name="Brian L."/>
            <person name="Martinez-Sanchez M."/>
            <person name="Wang M."/>
            <person name="Ileperuma N."/>
            <person name="Macnee N."/>
            <person name="Campin R."/>
            <person name="Mcatee P."/>
            <person name="Drummond R."/>
            <person name="Espley R."/>
            <person name="Ireland H."/>
            <person name="Wu R."/>
            <person name="Atkinson R."/>
            <person name="Karunairetnam S."/>
            <person name="Bulley S."/>
            <person name="Chunkath S."/>
            <person name="Hanley Z."/>
            <person name="Storey R."/>
            <person name="Thrimawithana A."/>
            <person name="Thomson S."/>
            <person name="David C."/>
            <person name="Testolin R."/>
        </authorList>
    </citation>
    <scope>NUCLEOTIDE SEQUENCE [LARGE SCALE GENOMIC DNA]</scope>
    <source>
        <strain evidence="2">cv. Red5</strain>
        <tissue evidence="1">Young leaf</tissue>
    </source>
</reference>